<organism evidence="1">
    <name type="scientific">Chelativorans sp. (strain BNC1)</name>
    <dbReference type="NCBI Taxonomy" id="266779"/>
    <lineage>
        <taxon>Bacteria</taxon>
        <taxon>Pseudomonadati</taxon>
        <taxon>Pseudomonadota</taxon>
        <taxon>Alphaproteobacteria</taxon>
        <taxon>Hyphomicrobiales</taxon>
        <taxon>Phyllobacteriaceae</taxon>
        <taxon>Chelativorans</taxon>
    </lineage>
</organism>
<evidence type="ECO:0000313" key="1">
    <source>
        <dbReference type="EMBL" id="ABG64530.1"/>
    </source>
</evidence>
<proteinExistence type="predicted"/>
<dbReference type="HOGENOM" id="CLU_2599633_0_0_5"/>
<dbReference type="EMBL" id="CP000390">
    <property type="protein sequence ID" value="ABG64530.1"/>
    <property type="molecule type" value="Genomic_DNA"/>
</dbReference>
<gene>
    <name evidence="1" type="ordered locus">Meso_3158</name>
</gene>
<accession>Q11DJ5</accession>
<protein>
    <submittedName>
        <fullName evidence="1">Uncharacterized protein</fullName>
    </submittedName>
</protein>
<sequence>MCFAARVSLLPATDLPKTGSCPAYRAISVQFIFPSTSTRLRTIASRYSAVRPLGRTKNAVNYRLRIGIRRTDSDVTPMR</sequence>
<dbReference type="AlphaFoldDB" id="Q11DJ5"/>
<reference evidence="1" key="1">
    <citation type="submission" date="2006-06" db="EMBL/GenBank/DDBJ databases">
        <title>Complete sequence of chromosome of Chelativorans sp. BNC1.</title>
        <authorList>
            <consortium name="US DOE Joint Genome Institute"/>
            <person name="Copeland A."/>
            <person name="Lucas S."/>
            <person name="Lapidus A."/>
            <person name="Barry K."/>
            <person name="Detter J.C."/>
            <person name="Glavina del Rio T."/>
            <person name="Hammon N."/>
            <person name="Israni S."/>
            <person name="Dalin E."/>
            <person name="Tice H."/>
            <person name="Pitluck S."/>
            <person name="Chertkov O."/>
            <person name="Brettin T."/>
            <person name="Bruce D."/>
            <person name="Han C."/>
            <person name="Tapia R."/>
            <person name="Gilna P."/>
            <person name="Schmutz J."/>
            <person name="Larimer F."/>
            <person name="Land M."/>
            <person name="Hauser L."/>
            <person name="Kyrpides N."/>
            <person name="Mikhailova N."/>
            <person name="Richardson P."/>
        </authorList>
    </citation>
    <scope>NUCLEOTIDE SEQUENCE</scope>
    <source>
        <strain evidence="1">BNC1</strain>
    </source>
</reference>
<dbReference type="KEGG" id="mes:Meso_3158"/>
<name>Q11DJ5_CHESB</name>